<keyword evidence="1" id="KW-0472">Membrane</keyword>
<keyword evidence="1" id="KW-1133">Transmembrane helix</keyword>
<name>A0A7W9IM45_9ACTN</name>
<organism evidence="2 3">
    <name type="scientific">Streptosporangium becharense</name>
    <dbReference type="NCBI Taxonomy" id="1816182"/>
    <lineage>
        <taxon>Bacteria</taxon>
        <taxon>Bacillati</taxon>
        <taxon>Actinomycetota</taxon>
        <taxon>Actinomycetes</taxon>
        <taxon>Streptosporangiales</taxon>
        <taxon>Streptosporangiaceae</taxon>
        <taxon>Streptosporangium</taxon>
    </lineage>
</organism>
<evidence type="ECO:0000256" key="1">
    <source>
        <dbReference type="SAM" id="Phobius"/>
    </source>
</evidence>
<protein>
    <submittedName>
        <fullName evidence="2">Uncharacterized protein</fullName>
    </submittedName>
</protein>
<sequence>MISTTLPDLEVALGRKGTPGTAHVVSCERVGEGIYDCRAWFVFDDPARDPITVATVPEAEAGEVFPAALTPEGDRVVPTGARSVVGAVGLLALVPFSLSFIPAILTFSLALERAFFPSLIVGGVVAAVSLVVCIVCVILGSAVL</sequence>
<dbReference type="RefSeq" id="WP_184540318.1">
    <property type="nucleotide sequence ID" value="NZ_JACHMP010000001.1"/>
</dbReference>
<evidence type="ECO:0000313" key="2">
    <source>
        <dbReference type="EMBL" id="MBB5823267.1"/>
    </source>
</evidence>
<dbReference type="EMBL" id="JACHMP010000001">
    <property type="protein sequence ID" value="MBB5823267.1"/>
    <property type="molecule type" value="Genomic_DNA"/>
</dbReference>
<comment type="caution">
    <text evidence="2">The sequence shown here is derived from an EMBL/GenBank/DDBJ whole genome shotgun (WGS) entry which is preliminary data.</text>
</comment>
<proteinExistence type="predicted"/>
<dbReference type="Proteomes" id="UP000540685">
    <property type="component" value="Unassembled WGS sequence"/>
</dbReference>
<feature type="transmembrane region" description="Helical" evidence="1">
    <location>
        <begin position="119"/>
        <end position="143"/>
    </location>
</feature>
<dbReference type="AlphaFoldDB" id="A0A7W9IM45"/>
<gene>
    <name evidence="2" type="ORF">F4562_006329</name>
</gene>
<accession>A0A7W9IM45</accession>
<keyword evidence="3" id="KW-1185">Reference proteome</keyword>
<feature type="transmembrane region" description="Helical" evidence="1">
    <location>
        <begin position="84"/>
        <end position="107"/>
    </location>
</feature>
<evidence type="ECO:0000313" key="3">
    <source>
        <dbReference type="Proteomes" id="UP000540685"/>
    </source>
</evidence>
<reference evidence="2 3" key="1">
    <citation type="submission" date="2020-08" db="EMBL/GenBank/DDBJ databases">
        <title>Sequencing the genomes of 1000 actinobacteria strains.</title>
        <authorList>
            <person name="Klenk H.-P."/>
        </authorList>
    </citation>
    <scope>NUCLEOTIDE SEQUENCE [LARGE SCALE GENOMIC DNA]</scope>
    <source>
        <strain evidence="2 3">DSM 46887</strain>
    </source>
</reference>
<keyword evidence="1" id="KW-0812">Transmembrane</keyword>